<proteinExistence type="inferred from homology"/>
<dbReference type="SUPFAM" id="SSF69572">
    <property type="entry name" value="Activating enzymes of the ubiquitin-like proteins"/>
    <property type="match status" value="1"/>
</dbReference>
<evidence type="ECO:0000256" key="7">
    <source>
        <dbReference type="ARBA" id="ARBA00063809"/>
    </source>
</evidence>
<keyword evidence="13" id="KW-1133">Transmembrane helix</keyword>
<gene>
    <name evidence="15" type="primary">moeB</name>
    <name evidence="15" type="ORF">D3P05_21040</name>
</gene>
<comment type="catalytic activity">
    <reaction evidence="5">
        <text>[molybdopterin-synthase sulfur-carrier protein]-C-terminal Gly-Gly + ATP + H(+) = [molybdopterin-synthase sulfur-carrier protein]-C-terminal Gly-Gly-AMP + diphosphate</text>
        <dbReference type="Rhea" id="RHEA:43616"/>
        <dbReference type="Rhea" id="RHEA-COMP:12159"/>
        <dbReference type="Rhea" id="RHEA-COMP:12202"/>
        <dbReference type="ChEBI" id="CHEBI:15378"/>
        <dbReference type="ChEBI" id="CHEBI:30616"/>
        <dbReference type="ChEBI" id="CHEBI:33019"/>
        <dbReference type="ChEBI" id="CHEBI:90618"/>
        <dbReference type="ChEBI" id="CHEBI:90778"/>
        <dbReference type="EC" id="2.7.7.80"/>
    </reaction>
</comment>
<protein>
    <recommendedName>
        <fullName evidence="9">Molybdopterin-synthase adenylyltransferase</fullName>
        <ecNumber evidence="8">2.7.7.80</ecNumber>
    </recommendedName>
    <alternativeName>
        <fullName evidence="12">MoaD protein adenylase</fullName>
    </alternativeName>
    <alternativeName>
        <fullName evidence="10">Molybdopterin-converting factor subunit 1 adenylase</fullName>
    </alternativeName>
    <alternativeName>
        <fullName evidence="11">Sulfur carrier protein MoaD adenylyltransferase</fullName>
    </alternativeName>
</protein>
<dbReference type="Gene3D" id="3.40.50.720">
    <property type="entry name" value="NAD(P)-binding Rossmann-like Domain"/>
    <property type="match status" value="1"/>
</dbReference>
<evidence type="ECO:0000256" key="9">
    <source>
        <dbReference type="ARBA" id="ARBA00073635"/>
    </source>
</evidence>
<dbReference type="EC" id="2.7.7.80" evidence="8"/>
<dbReference type="NCBIfam" id="NF004281">
    <property type="entry name" value="PRK05690.1"/>
    <property type="match status" value="1"/>
</dbReference>
<feature type="domain" description="THIF-type NAD/FAD binding fold" evidence="14">
    <location>
        <begin position="104"/>
        <end position="339"/>
    </location>
</feature>
<evidence type="ECO:0000256" key="4">
    <source>
        <dbReference type="ARBA" id="ARBA00022840"/>
    </source>
</evidence>
<keyword evidence="4" id="KW-0067">ATP-binding</keyword>
<dbReference type="OrthoDB" id="9804286at2"/>
<comment type="subunit">
    <text evidence="7">Homodimer. Forms a stable heterotetrameric complex of 2 MoeB and 2 MoaD during adenylation of MoaD.</text>
</comment>
<dbReference type="GO" id="GO:0061605">
    <property type="term" value="F:molybdopterin-synthase adenylyltransferase activity"/>
    <property type="evidence" value="ECO:0007669"/>
    <property type="project" value="UniProtKB-EC"/>
</dbReference>
<dbReference type="PANTHER" id="PTHR10953">
    <property type="entry name" value="UBIQUITIN-ACTIVATING ENZYME E1"/>
    <property type="match status" value="1"/>
</dbReference>
<dbReference type="RefSeq" id="WP_119900736.1">
    <property type="nucleotide sequence ID" value="NZ_QNRC01000012.1"/>
</dbReference>
<reference evidence="16" key="1">
    <citation type="submission" date="2018-09" db="EMBL/GenBank/DDBJ databases">
        <title>Paracoccus onubensis nov. sp. a moderate halophilic bacterium isolated from Gruta de las Maravillas (Aracena, Spain).</title>
        <authorList>
            <person name="Jurado V."/>
            <person name="Gutierrez-Patricio S."/>
            <person name="Gonzalez-Pimentel J.L."/>
            <person name="Miller A.Z."/>
            <person name="Laiz L."/>
            <person name="Saiz-Jimenez C."/>
        </authorList>
    </citation>
    <scope>NUCLEOTIDE SEQUENCE [LARGE SCALE GENOMIC DNA]</scope>
    <source>
        <strain evidence="16">DSM 26381</strain>
    </source>
</reference>
<comment type="function">
    <text evidence="6">Catalyzes the adenylation by ATP of the carboxyl group of the C-terminal glycine of sulfur carrier protein MoaD.</text>
</comment>
<dbReference type="Proteomes" id="UP000283587">
    <property type="component" value="Unassembled WGS sequence"/>
</dbReference>
<keyword evidence="13" id="KW-0472">Membrane</keyword>
<dbReference type="InterPro" id="IPR045886">
    <property type="entry name" value="ThiF/MoeB/HesA"/>
</dbReference>
<accession>A0A418ZVH8</accession>
<comment type="caution">
    <text evidence="15">The sequence shown here is derived from an EMBL/GenBank/DDBJ whole genome shotgun (WGS) entry which is preliminary data.</text>
</comment>
<keyword evidence="15" id="KW-0548">Nucleotidyltransferase</keyword>
<evidence type="ECO:0000256" key="3">
    <source>
        <dbReference type="ARBA" id="ARBA00022741"/>
    </source>
</evidence>
<evidence type="ECO:0000256" key="5">
    <source>
        <dbReference type="ARBA" id="ARBA00052218"/>
    </source>
</evidence>
<evidence type="ECO:0000256" key="10">
    <source>
        <dbReference type="ARBA" id="ARBA00075110"/>
    </source>
</evidence>
<evidence type="ECO:0000313" key="15">
    <source>
        <dbReference type="EMBL" id="RJL03969.1"/>
    </source>
</evidence>
<evidence type="ECO:0000256" key="8">
    <source>
        <dbReference type="ARBA" id="ARBA00066884"/>
    </source>
</evidence>
<dbReference type="GO" id="GO:0005829">
    <property type="term" value="C:cytosol"/>
    <property type="evidence" value="ECO:0007669"/>
    <property type="project" value="TreeGrafter"/>
</dbReference>
<evidence type="ECO:0000256" key="13">
    <source>
        <dbReference type="SAM" id="Phobius"/>
    </source>
</evidence>
<dbReference type="InterPro" id="IPR035985">
    <property type="entry name" value="Ubiquitin-activating_enz"/>
</dbReference>
<sequence length="349" mass="35717">MLGLALLAGLGALALLLRLPGRVAALAALLLWAGILLLHGLAPNSPAARALGGDLRIWLVAGGAALLVLAYRAGLRRLRAGAIPVPGPEPAAQDGMSDAELDRYARHLVLREIGGPGQMRLRGANVLVVGAGGLGAPVCLYLAAAGVGRITLADDDTVGLSNLQRQVIFRADQRGQMKSRAAAANMGALNPHVAVTALERRITEADTALVAAHDLVLDGTDSFASREVVNRLCVRAGVPLIAGAIAQWEGQVTLYDPARGGPCMACLFPQAPAPGLAPPCAEAGVIGPLPGVVGSLMALEAIKHLAEAGQGLRGRMLIFDGLYGESRMIGTNARPDCPVCGGGHFVTGT</sequence>
<dbReference type="PANTHER" id="PTHR10953:SF102">
    <property type="entry name" value="ADENYLYLTRANSFERASE AND SULFURTRANSFERASE MOCS3"/>
    <property type="match status" value="1"/>
</dbReference>
<dbReference type="AlphaFoldDB" id="A0A418ZVH8"/>
<dbReference type="InterPro" id="IPR000594">
    <property type="entry name" value="ThiF_NAD_FAD-bd"/>
</dbReference>
<dbReference type="GO" id="GO:0005524">
    <property type="term" value="F:ATP binding"/>
    <property type="evidence" value="ECO:0007669"/>
    <property type="project" value="UniProtKB-KW"/>
</dbReference>
<keyword evidence="13" id="KW-0812">Transmembrane</keyword>
<comment type="similarity">
    <text evidence="1">Belongs to the HesA/MoeB/ThiF family.</text>
</comment>
<dbReference type="CDD" id="cd00757">
    <property type="entry name" value="ThiF_MoeB_HesA_family"/>
    <property type="match status" value="1"/>
</dbReference>
<evidence type="ECO:0000256" key="11">
    <source>
        <dbReference type="ARBA" id="ARBA00075328"/>
    </source>
</evidence>
<name>A0A418ZVH8_9RHOB</name>
<evidence type="ECO:0000256" key="2">
    <source>
        <dbReference type="ARBA" id="ARBA00022679"/>
    </source>
</evidence>
<keyword evidence="3" id="KW-0547">Nucleotide-binding</keyword>
<feature type="transmembrane region" description="Helical" evidence="13">
    <location>
        <begin position="55"/>
        <end position="74"/>
    </location>
</feature>
<evidence type="ECO:0000259" key="14">
    <source>
        <dbReference type="Pfam" id="PF00899"/>
    </source>
</evidence>
<dbReference type="Pfam" id="PF00899">
    <property type="entry name" value="ThiF"/>
    <property type="match status" value="1"/>
</dbReference>
<dbReference type="GO" id="GO:0008146">
    <property type="term" value="F:sulfotransferase activity"/>
    <property type="evidence" value="ECO:0007669"/>
    <property type="project" value="TreeGrafter"/>
</dbReference>
<keyword evidence="16" id="KW-1185">Reference proteome</keyword>
<keyword evidence="2 15" id="KW-0808">Transferase</keyword>
<dbReference type="FunFam" id="3.40.50.720:FF:000033">
    <property type="entry name" value="Adenylyltransferase and sulfurtransferase MOCS3"/>
    <property type="match status" value="1"/>
</dbReference>
<organism evidence="15 16">
    <name type="scientific">Paracoccus siganidrum</name>
    <dbReference type="NCBI Taxonomy" id="1276757"/>
    <lineage>
        <taxon>Bacteria</taxon>
        <taxon>Pseudomonadati</taxon>
        <taxon>Pseudomonadota</taxon>
        <taxon>Alphaproteobacteria</taxon>
        <taxon>Rhodobacterales</taxon>
        <taxon>Paracoccaceae</taxon>
        <taxon>Paracoccus</taxon>
    </lineage>
</organism>
<evidence type="ECO:0000313" key="16">
    <source>
        <dbReference type="Proteomes" id="UP000283587"/>
    </source>
</evidence>
<evidence type="ECO:0000256" key="6">
    <source>
        <dbReference type="ARBA" id="ARBA00055169"/>
    </source>
</evidence>
<dbReference type="GO" id="GO:0008641">
    <property type="term" value="F:ubiquitin-like modifier activating enzyme activity"/>
    <property type="evidence" value="ECO:0007669"/>
    <property type="project" value="InterPro"/>
</dbReference>
<evidence type="ECO:0000256" key="1">
    <source>
        <dbReference type="ARBA" id="ARBA00009919"/>
    </source>
</evidence>
<evidence type="ECO:0000256" key="12">
    <source>
        <dbReference type="ARBA" id="ARBA00078531"/>
    </source>
</evidence>
<dbReference type="GO" id="GO:0004792">
    <property type="term" value="F:thiosulfate-cyanide sulfurtransferase activity"/>
    <property type="evidence" value="ECO:0007669"/>
    <property type="project" value="TreeGrafter"/>
</dbReference>
<dbReference type="EMBL" id="QZEW01000133">
    <property type="protein sequence ID" value="RJL03969.1"/>
    <property type="molecule type" value="Genomic_DNA"/>
</dbReference>